<accession>A0AB73LKL1</accession>
<evidence type="ECO:0000313" key="3">
    <source>
        <dbReference type="Proteomes" id="UP000189337"/>
    </source>
</evidence>
<keyword evidence="1" id="KW-0732">Signal</keyword>
<protein>
    <submittedName>
        <fullName evidence="2">Uncharacterized protein</fullName>
    </submittedName>
</protein>
<dbReference type="AlphaFoldDB" id="A0AB73LKL1"/>
<evidence type="ECO:0000256" key="1">
    <source>
        <dbReference type="SAM" id="SignalP"/>
    </source>
</evidence>
<evidence type="ECO:0000313" key="2">
    <source>
        <dbReference type="EMBL" id="ONF91113.1"/>
    </source>
</evidence>
<feature type="chain" id="PRO_5044502632" evidence="1">
    <location>
        <begin position="30"/>
        <end position="269"/>
    </location>
</feature>
<sequence>MNSNGFNISKYTITSALLIYFLLTRLAFAQSNGSPQKPDEIRKVLIGVGKWESSDGIFIEFYNNGKVDFHQESEPVIHGVGTYTVYNQMITINLENVRDERLKGQIHKCSFGFKEHPYLPKQFLLCVIEDNDSKPYKAYNENSKNPKGIHFELNQIKMVTTGSEEATINFDSYFRKLPNTKGEIIPFNQLSSEECMEDILRDKDRSGIQQQVRLPKGYKVKTIAKTVKTSQIEKWNNNWYYVSASVGCYGDISTTYGWIFGQFLDFDRQ</sequence>
<feature type="signal peptide" evidence="1">
    <location>
        <begin position="1"/>
        <end position="29"/>
    </location>
</feature>
<dbReference type="Proteomes" id="UP000189337">
    <property type="component" value="Unassembled WGS sequence"/>
</dbReference>
<gene>
    <name evidence="2" type="ORF">BWD14_18265</name>
</gene>
<organism evidence="2 3">
    <name type="scientific">Leptospira santarosai</name>
    <dbReference type="NCBI Taxonomy" id="28183"/>
    <lineage>
        <taxon>Bacteria</taxon>
        <taxon>Pseudomonadati</taxon>
        <taxon>Spirochaetota</taxon>
        <taxon>Spirochaetia</taxon>
        <taxon>Leptospirales</taxon>
        <taxon>Leptospiraceae</taxon>
        <taxon>Leptospira</taxon>
    </lineage>
</organism>
<proteinExistence type="predicted"/>
<name>A0AB73LKL1_9LEPT</name>
<reference evidence="2 3" key="1">
    <citation type="submission" date="2017-01" db="EMBL/GenBank/DDBJ databases">
        <title>Comparative genomic analysis of Brazilian Leptospira santarosai.</title>
        <authorList>
            <person name="Moreno L.Z."/>
            <person name="Miraglia F."/>
            <person name="Kremer F.S."/>
            <person name="Eslabao M.R."/>
            <person name="Lilenbaum W."/>
            <person name="Dellagostin O.A."/>
            <person name="Moreno A.M."/>
        </authorList>
    </citation>
    <scope>NUCLEOTIDE SEQUENCE [LARGE SCALE GENOMIC DNA]</scope>
    <source>
        <strain evidence="2 3">M52/8-19</strain>
    </source>
</reference>
<dbReference type="EMBL" id="MTSU01000026">
    <property type="protein sequence ID" value="ONF91113.1"/>
    <property type="molecule type" value="Genomic_DNA"/>
</dbReference>
<comment type="caution">
    <text evidence="2">The sequence shown here is derived from an EMBL/GenBank/DDBJ whole genome shotgun (WGS) entry which is preliminary data.</text>
</comment>
<dbReference type="RefSeq" id="WP_046944121.1">
    <property type="nucleotide sequence ID" value="NZ_CP028370.1"/>
</dbReference>